<name>A0A217EFA1_9GAMM</name>
<dbReference type="PANTHER" id="PTHR33420:SF3">
    <property type="entry name" value="FIMBRIAL SUBUNIT ELFA"/>
    <property type="match status" value="1"/>
</dbReference>
<organism evidence="8 9">
    <name type="scientific">Acinetobacter apis</name>
    <dbReference type="NCBI Taxonomy" id="1229165"/>
    <lineage>
        <taxon>Bacteria</taxon>
        <taxon>Pseudomonadati</taxon>
        <taxon>Pseudomonadota</taxon>
        <taxon>Gammaproteobacteria</taxon>
        <taxon>Moraxellales</taxon>
        <taxon>Moraxellaceae</taxon>
        <taxon>Acinetobacter</taxon>
    </lineage>
</organism>
<dbReference type="Gene3D" id="2.60.40.1090">
    <property type="entry name" value="Fimbrial-type adhesion domain"/>
    <property type="match status" value="1"/>
</dbReference>
<accession>A0A217EFA1</accession>
<dbReference type="OrthoDB" id="6052505at2"/>
<proteinExistence type="inferred from homology"/>
<gene>
    <name evidence="8" type="ORF">SAMN05444584_1103</name>
</gene>
<comment type="subcellular location">
    <subcellularLocation>
        <location evidence="1">Fimbrium</location>
    </subcellularLocation>
</comment>
<dbReference type="InterPro" id="IPR050263">
    <property type="entry name" value="Bact_Fimbrial_Adh_Pro"/>
</dbReference>
<sequence length="338" mass="36045">MKKLALLSLLGGLSAGYSLSTYAACTPNQSFSTIDIAMSVGRVVVRPTDTVGTVLKKVSFPITANNSIYNCDRRGGQIIAQLSQSYPKSNIGDSIYNTNIPGIGIRLYREAENASNFSGYYPYQIQLNTNTSYRLASGYFSVEIIKTDTQTGSGALMPGRYSSYHSNSHPGSPFLTSTVYGNTITIASSSCAIQGASNQTITLPTVTKAAFTGIGSTQGNQAFNFNILCNGGNNNTGFQEKNSISLKFGFTQDTSNANVIMNSAPDSTKARGVGVQIVSDYQNNSQAIANGGNIQLGTVSSNEVAQYNVPLRARYYQTENTVTAGQVRAIATITIDYQ</sequence>
<dbReference type="EMBL" id="FZLN01000001">
    <property type="protein sequence ID" value="SNQ29163.1"/>
    <property type="molecule type" value="Genomic_DNA"/>
</dbReference>
<evidence type="ECO:0000256" key="4">
    <source>
        <dbReference type="ARBA" id="ARBA00023263"/>
    </source>
</evidence>
<keyword evidence="3 5" id="KW-0732">Signal</keyword>
<comment type="similarity">
    <text evidence="2">Belongs to the fimbrial protein family.</text>
</comment>
<evidence type="ECO:0000313" key="9">
    <source>
        <dbReference type="Proteomes" id="UP000243463"/>
    </source>
</evidence>
<dbReference type="GO" id="GO:0043709">
    <property type="term" value="P:cell adhesion involved in single-species biofilm formation"/>
    <property type="evidence" value="ECO:0007669"/>
    <property type="project" value="TreeGrafter"/>
</dbReference>
<evidence type="ECO:0000256" key="2">
    <source>
        <dbReference type="ARBA" id="ARBA00006671"/>
    </source>
</evidence>
<keyword evidence="9" id="KW-1185">Reference proteome</keyword>
<dbReference type="Pfam" id="PF22003">
    <property type="entry name" value="MrkDrd"/>
    <property type="match status" value="1"/>
</dbReference>
<evidence type="ECO:0000313" key="8">
    <source>
        <dbReference type="EMBL" id="SNQ29163.1"/>
    </source>
</evidence>
<dbReference type="Pfam" id="PF00419">
    <property type="entry name" value="Fimbrial"/>
    <property type="match status" value="1"/>
</dbReference>
<dbReference type="PANTHER" id="PTHR33420">
    <property type="entry name" value="FIMBRIAL SUBUNIT ELFA-RELATED"/>
    <property type="match status" value="1"/>
</dbReference>
<protein>
    <submittedName>
        <fullName evidence="8">Pilin (Type 1 fimbria component protein)</fullName>
    </submittedName>
</protein>
<feature type="chain" id="PRO_5012645887" evidence="5">
    <location>
        <begin position="24"/>
        <end position="338"/>
    </location>
</feature>
<dbReference type="SUPFAM" id="SSF49401">
    <property type="entry name" value="Bacterial adhesins"/>
    <property type="match status" value="1"/>
</dbReference>
<keyword evidence="4" id="KW-0281">Fimbrium</keyword>
<dbReference type="Proteomes" id="UP000243463">
    <property type="component" value="Unassembled WGS sequence"/>
</dbReference>
<feature type="domain" description="MrkD-like receptor binding" evidence="7">
    <location>
        <begin position="36"/>
        <end position="182"/>
    </location>
</feature>
<evidence type="ECO:0000256" key="5">
    <source>
        <dbReference type="SAM" id="SignalP"/>
    </source>
</evidence>
<evidence type="ECO:0000259" key="6">
    <source>
        <dbReference type="Pfam" id="PF00419"/>
    </source>
</evidence>
<dbReference type="RefSeq" id="WP_088823403.1">
    <property type="nucleotide sequence ID" value="NZ_FZLN01000001.1"/>
</dbReference>
<dbReference type="InterPro" id="IPR054160">
    <property type="entry name" value="MrkD_recept-bd"/>
</dbReference>
<evidence type="ECO:0000256" key="3">
    <source>
        <dbReference type="ARBA" id="ARBA00022729"/>
    </source>
</evidence>
<evidence type="ECO:0000259" key="7">
    <source>
        <dbReference type="Pfam" id="PF22003"/>
    </source>
</evidence>
<feature type="signal peptide" evidence="5">
    <location>
        <begin position="1"/>
        <end position="23"/>
    </location>
</feature>
<dbReference type="InterPro" id="IPR008966">
    <property type="entry name" value="Adhesion_dom_sf"/>
</dbReference>
<feature type="domain" description="Fimbrial-type adhesion" evidence="6">
    <location>
        <begin position="185"/>
        <end position="338"/>
    </location>
</feature>
<dbReference type="Gene3D" id="2.60.40.3310">
    <property type="match status" value="1"/>
</dbReference>
<evidence type="ECO:0000256" key="1">
    <source>
        <dbReference type="ARBA" id="ARBA00004561"/>
    </source>
</evidence>
<dbReference type="GO" id="GO:0009289">
    <property type="term" value="C:pilus"/>
    <property type="evidence" value="ECO:0007669"/>
    <property type="project" value="UniProtKB-SubCell"/>
</dbReference>
<dbReference type="AlphaFoldDB" id="A0A217EFA1"/>
<dbReference type="InterPro" id="IPR036937">
    <property type="entry name" value="Adhesion_dom_fimbrial_sf"/>
</dbReference>
<dbReference type="InterPro" id="IPR000259">
    <property type="entry name" value="Adhesion_dom_fimbrial"/>
</dbReference>
<reference evidence="9" key="1">
    <citation type="submission" date="2017-06" db="EMBL/GenBank/DDBJ databases">
        <authorList>
            <person name="Varghese N."/>
            <person name="Submissions S."/>
        </authorList>
    </citation>
    <scope>NUCLEOTIDE SEQUENCE [LARGE SCALE GENOMIC DNA]</scope>
    <source>
        <strain evidence="9">ANC 5114</strain>
    </source>
</reference>